<evidence type="ECO:0000313" key="1">
    <source>
        <dbReference type="EMBL" id="MDD7972552.1"/>
    </source>
</evidence>
<dbReference type="PROSITE" id="PS51257">
    <property type="entry name" value="PROKAR_LIPOPROTEIN"/>
    <property type="match status" value="1"/>
</dbReference>
<reference evidence="1" key="1">
    <citation type="submission" date="2023-02" db="EMBL/GenBank/DDBJ databases">
        <title>Description of Roseinatronobacter alkalisoli sp. nov., an alkaliphilic bacerium isolated from soda soil.</title>
        <authorList>
            <person name="Wei W."/>
        </authorList>
    </citation>
    <scope>NUCLEOTIDE SEQUENCE</scope>
    <source>
        <strain evidence="1">HJB301</strain>
    </source>
</reference>
<keyword evidence="2" id="KW-1185">Reference proteome</keyword>
<accession>A0ABT5TBQ6</accession>
<organism evidence="1 2">
    <name type="scientific">Roseinatronobacter alkalisoli</name>
    <dbReference type="NCBI Taxonomy" id="3028235"/>
    <lineage>
        <taxon>Bacteria</taxon>
        <taxon>Pseudomonadati</taxon>
        <taxon>Pseudomonadota</taxon>
        <taxon>Alphaproteobacteria</taxon>
        <taxon>Rhodobacterales</taxon>
        <taxon>Paracoccaceae</taxon>
        <taxon>Roseinatronobacter</taxon>
    </lineage>
</organism>
<protein>
    <submittedName>
        <fullName evidence="1">Uncharacterized protein</fullName>
    </submittedName>
</protein>
<dbReference type="EMBL" id="JAQZSM010000016">
    <property type="protein sequence ID" value="MDD7972552.1"/>
    <property type="molecule type" value="Genomic_DNA"/>
</dbReference>
<name>A0ABT5TBQ6_9RHOB</name>
<sequence>MRKLILIAAIPALLAACGTPQDRCTRVAQADLRALDAQIADVETALAKGYRILPAQEGRTRLSLCAWPREPVLFCTESIQRPRSETREVIDRQAEQARLQRLRQSRAELVVRTTDRIAACRVP</sequence>
<dbReference type="Proteomes" id="UP001431784">
    <property type="component" value="Unassembled WGS sequence"/>
</dbReference>
<proteinExistence type="predicted"/>
<comment type="caution">
    <text evidence="1">The sequence shown here is derived from an EMBL/GenBank/DDBJ whole genome shotgun (WGS) entry which is preliminary data.</text>
</comment>
<dbReference type="RefSeq" id="WP_274353224.1">
    <property type="nucleotide sequence ID" value="NZ_JAQZSM010000016.1"/>
</dbReference>
<gene>
    <name evidence="1" type="ORF">PUT78_15745</name>
</gene>
<evidence type="ECO:0000313" key="2">
    <source>
        <dbReference type="Proteomes" id="UP001431784"/>
    </source>
</evidence>